<accession>A0A5B7ICA6</accession>
<gene>
    <name evidence="1" type="ORF">E2C01_077772</name>
</gene>
<comment type="caution">
    <text evidence="1">The sequence shown here is derived from an EMBL/GenBank/DDBJ whole genome shotgun (WGS) entry which is preliminary data.</text>
</comment>
<proteinExistence type="predicted"/>
<organism evidence="1 2">
    <name type="scientific">Portunus trituberculatus</name>
    <name type="common">Swimming crab</name>
    <name type="synonym">Neptunus trituberculatus</name>
    <dbReference type="NCBI Taxonomy" id="210409"/>
    <lineage>
        <taxon>Eukaryota</taxon>
        <taxon>Metazoa</taxon>
        <taxon>Ecdysozoa</taxon>
        <taxon>Arthropoda</taxon>
        <taxon>Crustacea</taxon>
        <taxon>Multicrustacea</taxon>
        <taxon>Malacostraca</taxon>
        <taxon>Eumalacostraca</taxon>
        <taxon>Eucarida</taxon>
        <taxon>Decapoda</taxon>
        <taxon>Pleocyemata</taxon>
        <taxon>Brachyura</taxon>
        <taxon>Eubrachyura</taxon>
        <taxon>Portunoidea</taxon>
        <taxon>Portunidae</taxon>
        <taxon>Portuninae</taxon>
        <taxon>Portunus</taxon>
    </lineage>
</organism>
<keyword evidence="2" id="KW-1185">Reference proteome</keyword>
<dbReference type="AlphaFoldDB" id="A0A5B7ICA6"/>
<dbReference type="Proteomes" id="UP000324222">
    <property type="component" value="Unassembled WGS sequence"/>
</dbReference>
<sequence>MRRTTRPELPRARLSFPNATQVAPASRDHHYGLFHQSSITSVGVVVIASGSVPCLMRLLSLAASATLPHETLSHSHATSDSHGS</sequence>
<evidence type="ECO:0000313" key="1">
    <source>
        <dbReference type="EMBL" id="MPC83081.1"/>
    </source>
</evidence>
<name>A0A5B7ICA6_PORTR</name>
<evidence type="ECO:0000313" key="2">
    <source>
        <dbReference type="Proteomes" id="UP000324222"/>
    </source>
</evidence>
<dbReference type="EMBL" id="VSRR010061449">
    <property type="protein sequence ID" value="MPC83081.1"/>
    <property type="molecule type" value="Genomic_DNA"/>
</dbReference>
<protein>
    <submittedName>
        <fullName evidence="1">Uncharacterized protein</fullName>
    </submittedName>
</protein>
<reference evidence="1 2" key="1">
    <citation type="submission" date="2019-05" db="EMBL/GenBank/DDBJ databases">
        <title>Another draft genome of Portunus trituberculatus and its Hox gene families provides insights of decapod evolution.</title>
        <authorList>
            <person name="Jeong J.-H."/>
            <person name="Song I."/>
            <person name="Kim S."/>
            <person name="Choi T."/>
            <person name="Kim D."/>
            <person name="Ryu S."/>
            <person name="Kim W."/>
        </authorList>
    </citation>
    <scope>NUCLEOTIDE SEQUENCE [LARGE SCALE GENOMIC DNA]</scope>
    <source>
        <tissue evidence="1">Muscle</tissue>
    </source>
</reference>